<feature type="domain" description="Tail specific protease" evidence="2">
    <location>
        <begin position="255"/>
        <end position="386"/>
    </location>
</feature>
<dbReference type="Gene3D" id="3.90.226.10">
    <property type="entry name" value="2-enoyl-CoA Hydratase, Chain A, domain 1"/>
    <property type="match status" value="1"/>
</dbReference>
<evidence type="ECO:0000313" key="4">
    <source>
        <dbReference type="Proteomes" id="UP000253490"/>
    </source>
</evidence>
<keyword evidence="1" id="KW-0812">Transmembrane</keyword>
<keyword evidence="1" id="KW-0472">Membrane</keyword>
<comment type="caution">
    <text evidence="3">The sequence shown here is derived from an EMBL/GenBank/DDBJ whole genome shotgun (WGS) entry which is preliminary data.</text>
</comment>
<accession>A0A366I0K7</accession>
<dbReference type="GO" id="GO:0008236">
    <property type="term" value="F:serine-type peptidase activity"/>
    <property type="evidence" value="ECO:0007669"/>
    <property type="project" value="InterPro"/>
</dbReference>
<organism evidence="3 4">
    <name type="scientific">Alkalibaculum bacchi</name>
    <dbReference type="NCBI Taxonomy" id="645887"/>
    <lineage>
        <taxon>Bacteria</taxon>
        <taxon>Bacillati</taxon>
        <taxon>Bacillota</taxon>
        <taxon>Clostridia</taxon>
        <taxon>Eubacteriales</taxon>
        <taxon>Eubacteriaceae</taxon>
        <taxon>Alkalibaculum</taxon>
    </lineage>
</organism>
<dbReference type="RefSeq" id="WP_170128303.1">
    <property type="nucleotide sequence ID" value="NZ_QNRX01000020.1"/>
</dbReference>
<name>A0A366I0K7_9FIRM</name>
<feature type="transmembrane region" description="Helical" evidence="1">
    <location>
        <begin position="17"/>
        <end position="35"/>
    </location>
</feature>
<dbReference type="Pfam" id="PF03572">
    <property type="entry name" value="Peptidase_S41"/>
    <property type="match status" value="1"/>
</dbReference>
<sequence>MSHNQNIMLQRKWFKRVGIFLGFIIVLWAIWQIWLDPYRGTVKILESSESLDALLTSEEAIKDMDFIVKGLLERHPACIKGLPKAVQDTYEQERVIISKSDRVSVLSLWQSSARILSALEDGHTAVKAYYKDVSYLPFSFSLYDNDLICLGGEYSGYIISEIGGVQVSELNERFLEQFSYELEAYARYSFAKNINRSDCLEFVGVKTAQDVEILMNQVDGEGVIRKTFPLKSGNLDRMEIDEPFVDFKIDKGNNVGIFTLRQCIYDEKYRSTLKSFFESVGKNGIQNIIVDLRGNPGGNSMVGNEFLRYLPVKEYKTGNTDVRFGPIIWHNKPQLVENQQTEPTFHGNVYALTSTDSFSSAVDFATLLSDNDFGTVVGQIPGNMPSSYGDILIFQTPHARLAFTISYKYFVRPDAEKSELPLIPNIETSDDALETTIEMIRHNS</sequence>
<evidence type="ECO:0000313" key="3">
    <source>
        <dbReference type="EMBL" id="RBP59092.1"/>
    </source>
</evidence>
<protein>
    <submittedName>
        <fullName evidence="3">Peptidase S41-like protein</fullName>
    </submittedName>
</protein>
<reference evidence="3 4" key="1">
    <citation type="submission" date="2018-06" db="EMBL/GenBank/DDBJ databases">
        <title>Genomic Encyclopedia of Type Strains, Phase IV (KMG-IV): sequencing the most valuable type-strain genomes for metagenomic binning, comparative biology and taxonomic classification.</title>
        <authorList>
            <person name="Goeker M."/>
        </authorList>
    </citation>
    <scope>NUCLEOTIDE SEQUENCE [LARGE SCALE GENOMIC DNA]</scope>
    <source>
        <strain evidence="3 4">DSM 22112</strain>
    </source>
</reference>
<keyword evidence="4" id="KW-1185">Reference proteome</keyword>
<dbReference type="EMBL" id="QNRX01000020">
    <property type="protein sequence ID" value="RBP59092.1"/>
    <property type="molecule type" value="Genomic_DNA"/>
</dbReference>
<evidence type="ECO:0000259" key="2">
    <source>
        <dbReference type="Pfam" id="PF03572"/>
    </source>
</evidence>
<dbReference type="GO" id="GO:0006508">
    <property type="term" value="P:proteolysis"/>
    <property type="evidence" value="ECO:0007669"/>
    <property type="project" value="InterPro"/>
</dbReference>
<dbReference type="AlphaFoldDB" id="A0A366I0K7"/>
<keyword evidence="1" id="KW-1133">Transmembrane helix</keyword>
<dbReference type="InterPro" id="IPR029045">
    <property type="entry name" value="ClpP/crotonase-like_dom_sf"/>
</dbReference>
<evidence type="ECO:0000256" key="1">
    <source>
        <dbReference type="SAM" id="Phobius"/>
    </source>
</evidence>
<proteinExistence type="predicted"/>
<dbReference type="InterPro" id="IPR005151">
    <property type="entry name" value="Tail-specific_protease"/>
</dbReference>
<gene>
    <name evidence="3" type="ORF">DES36_12034</name>
</gene>
<dbReference type="SUPFAM" id="SSF52096">
    <property type="entry name" value="ClpP/crotonase"/>
    <property type="match status" value="1"/>
</dbReference>
<dbReference type="Proteomes" id="UP000253490">
    <property type="component" value="Unassembled WGS sequence"/>
</dbReference>